<dbReference type="Gene3D" id="1.10.390.10">
    <property type="entry name" value="Neutral Protease Domain 2"/>
    <property type="match status" value="1"/>
</dbReference>
<feature type="compositionally biased region" description="Basic and acidic residues" evidence="1">
    <location>
        <begin position="585"/>
        <end position="595"/>
    </location>
</feature>
<evidence type="ECO:0000313" key="2">
    <source>
        <dbReference type="EMBL" id="WBO20775.1"/>
    </source>
</evidence>
<dbReference type="Proteomes" id="UP001210865">
    <property type="component" value="Chromosome"/>
</dbReference>
<evidence type="ECO:0000313" key="3">
    <source>
        <dbReference type="Proteomes" id="UP001210865"/>
    </source>
</evidence>
<dbReference type="InterPro" id="IPR027268">
    <property type="entry name" value="Peptidase_M4/M1_CTD_sf"/>
</dbReference>
<gene>
    <name evidence="2" type="ORF">PBT88_11170</name>
</gene>
<dbReference type="EMBL" id="CP115174">
    <property type="protein sequence ID" value="WBO20775.1"/>
    <property type="molecule type" value="Genomic_DNA"/>
</dbReference>
<sequence>MARYLSRGRGLAPVALILIGAAPAAPRLAIGLAPATPDAAHHIPYVDVVVTAQDVHAAPGDPLFSLALVANTVTTSAKDLTRLGFADEAGPIGVAVRDEAEDGSDSRRVWLANRAVNGTVTVRYRVPIDSAAPPLALPQYEMRTEGDTFSAAANAFLLLPDDQRSRVAQVRWDFAAYGAGGVGVSSFGVGDATSAAALSTDRLNSVYYMGGHPGTYRSNDDGFFAGWQGQPPFDMAPLMCWAGDLHRFYGRFFRYAPDSFGVFGRTNSRNPGSGIGLADSFAYTFNDSSVPADLRTLLAHEMLHSWVNSLDASMDKAGGLDRSWFGEGLAVHYQRALPFRAGMISARDFLADVNETAGRYYTNIKIGTPNADIPAGFWRDTRVRVLPYDRGSLYFDTVDAEIRARSRGARSLDDIVRTMLAARRAGKPMNEALWRKLLNAELGAPGVVEFDAMLAGRTVIPPSNAYGPQFRRVSRPLRRFDLGFDPASLLARPRIVQGLVPGSQAALAGLRDGDEILDSFPQDALQGNQQAYLAIAVRRGDRSLAIRYQPRGETVSAYQWALTGAGQGPAPQHDRASSCSATTGGDRHGDRMDRD</sequence>
<keyword evidence="3" id="KW-1185">Reference proteome</keyword>
<evidence type="ECO:0000256" key="1">
    <source>
        <dbReference type="SAM" id="MobiDB-lite"/>
    </source>
</evidence>
<organism evidence="2 3">
    <name type="scientific">Sphingomonas abietis</name>
    <dbReference type="NCBI Taxonomy" id="3012344"/>
    <lineage>
        <taxon>Bacteria</taxon>
        <taxon>Pseudomonadati</taxon>
        <taxon>Pseudomonadota</taxon>
        <taxon>Alphaproteobacteria</taxon>
        <taxon>Sphingomonadales</taxon>
        <taxon>Sphingomonadaceae</taxon>
        <taxon>Sphingomonas</taxon>
    </lineage>
</organism>
<dbReference type="RefSeq" id="WP_270075425.1">
    <property type="nucleotide sequence ID" value="NZ_CP115174.1"/>
</dbReference>
<protein>
    <submittedName>
        <fullName evidence="2">Peptidase M61</fullName>
    </submittedName>
</protein>
<accession>A0ABY7NIY3</accession>
<feature type="region of interest" description="Disordered" evidence="1">
    <location>
        <begin position="565"/>
        <end position="595"/>
    </location>
</feature>
<reference evidence="2 3" key="1">
    <citation type="submission" date="2022-12" db="EMBL/GenBank/DDBJ databases">
        <title>Sphingomonas abieness sp. nov., an endophytic bacterium isolated from Abies koreana.</title>
        <authorList>
            <person name="Jiang L."/>
            <person name="Lee J."/>
        </authorList>
    </citation>
    <scope>NUCLEOTIDE SEQUENCE [LARGE SCALE GENOMIC DNA]</scope>
    <source>
        <strain evidence="3">PAMB 00755</strain>
    </source>
</reference>
<proteinExistence type="predicted"/>
<name>A0ABY7NIY3_9SPHN</name>